<dbReference type="PANTHER" id="PTHR32125:SF4">
    <property type="entry name" value="2-C-METHYL-D-ERYTHRITOL 4-PHOSPHATE CYTIDYLYLTRANSFERASE, CHLOROPLASTIC"/>
    <property type="match status" value="1"/>
</dbReference>
<evidence type="ECO:0000256" key="3">
    <source>
        <dbReference type="HAMAP-Rule" id="MF_00108"/>
    </source>
</evidence>
<keyword evidence="1 3" id="KW-0808">Transferase</keyword>
<evidence type="ECO:0000313" key="5">
    <source>
        <dbReference type="Proteomes" id="UP000078596"/>
    </source>
</evidence>
<dbReference type="Proteomes" id="UP000078596">
    <property type="component" value="Chromosome"/>
</dbReference>
<comment type="similarity">
    <text evidence="3">Belongs to the IspD/TarI cytidylyltransferase family. IspD subfamily.</text>
</comment>
<dbReference type="Pfam" id="PF01128">
    <property type="entry name" value="IspD"/>
    <property type="match status" value="1"/>
</dbReference>
<keyword evidence="5" id="KW-1185">Reference proteome</keyword>
<reference evidence="4 5" key="1">
    <citation type="submission" date="2016-06" db="EMBL/GenBank/DDBJ databases">
        <title>Insight into the functional genes involving in sulfur oxidation in Pearl River water.</title>
        <authorList>
            <person name="Luo J."/>
            <person name="Tan X."/>
            <person name="Lin W."/>
        </authorList>
    </citation>
    <scope>NUCLEOTIDE SEQUENCE [LARGE SCALE GENOMIC DNA]</scope>
    <source>
        <strain evidence="4 5">LS2</strain>
    </source>
</reference>
<evidence type="ECO:0000313" key="4">
    <source>
        <dbReference type="EMBL" id="ANJ66093.1"/>
    </source>
</evidence>
<dbReference type="InterPro" id="IPR001228">
    <property type="entry name" value="IspD"/>
</dbReference>
<dbReference type="SUPFAM" id="SSF53448">
    <property type="entry name" value="Nucleotide-diphospho-sugar transferases"/>
    <property type="match status" value="1"/>
</dbReference>
<feature type="site" description="Positions MEP for the nucleophilic attack" evidence="3">
    <location>
        <position position="145"/>
    </location>
</feature>
<dbReference type="FunFam" id="3.90.550.10:FF:000003">
    <property type="entry name" value="2-C-methyl-D-erythritol 4-phosphate cytidylyltransferase"/>
    <property type="match status" value="1"/>
</dbReference>
<sequence>MQSPVAKQYLLLGERAMLVVTLSRFADLPGLQGAVLALGPGDEIATDLLSGFSDFPLHFVQGGETRACSVRAALEYLSALPDCSQDAWVAVHDAARPCVHPADVGRLLMRVAAAGDRAGGLLAAPVRDTLKRSTDLGRVAATVPREQVFHALTPQVFPLDRLMSAMDLARMAGANLTDEASALEFIGAAPLLVEGRADNIKVTHPEDLPLARLILRSQGVLADENAAIDHGGDQSGETCYV</sequence>
<dbReference type="OrthoDB" id="9806837at2"/>
<organism evidence="4 5">
    <name type="scientific">Halothiobacillus diazotrophicus</name>
    <dbReference type="NCBI Taxonomy" id="1860122"/>
    <lineage>
        <taxon>Bacteria</taxon>
        <taxon>Pseudomonadati</taxon>
        <taxon>Pseudomonadota</taxon>
        <taxon>Gammaproteobacteria</taxon>
        <taxon>Chromatiales</taxon>
        <taxon>Halothiobacillaceae</taxon>
        <taxon>Halothiobacillus</taxon>
    </lineage>
</organism>
<feature type="site" description="Positions MEP for the nucleophilic attack" evidence="3">
    <location>
        <position position="201"/>
    </location>
</feature>
<keyword evidence="2 3" id="KW-0548">Nucleotidyltransferase</keyword>
<dbReference type="GO" id="GO:0019288">
    <property type="term" value="P:isopentenyl diphosphate biosynthetic process, methylerythritol 4-phosphate pathway"/>
    <property type="evidence" value="ECO:0007669"/>
    <property type="project" value="UniProtKB-UniRule"/>
</dbReference>
<dbReference type="GO" id="GO:0050518">
    <property type="term" value="F:2-C-methyl-D-erythritol 4-phosphate cytidylyltransferase activity"/>
    <property type="evidence" value="ECO:0007669"/>
    <property type="project" value="UniProtKB-UniRule"/>
</dbReference>
<dbReference type="InterPro" id="IPR050088">
    <property type="entry name" value="IspD/TarI_cytidylyltransf_bact"/>
</dbReference>
<dbReference type="InterPro" id="IPR029044">
    <property type="entry name" value="Nucleotide-diphossugar_trans"/>
</dbReference>
<keyword evidence="3" id="KW-0414">Isoprene biosynthesis</keyword>
<dbReference type="Gene3D" id="3.90.550.10">
    <property type="entry name" value="Spore Coat Polysaccharide Biosynthesis Protein SpsA, Chain A"/>
    <property type="match status" value="1"/>
</dbReference>
<name>A0A191ZDZ6_9GAMM</name>
<evidence type="ECO:0000256" key="1">
    <source>
        <dbReference type="ARBA" id="ARBA00022679"/>
    </source>
</evidence>
<dbReference type="EC" id="2.7.7.60" evidence="3"/>
<dbReference type="CDD" id="cd02516">
    <property type="entry name" value="CDP-ME_synthetase"/>
    <property type="match status" value="1"/>
</dbReference>
<comment type="catalytic activity">
    <reaction evidence="3">
        <text>2-C-methyl-D-erythritol 4-phosphate + CTP + H(+) = 4-CDP-2-C-methyl-D-erythritol + diphosphate</text>
        <dbReference type="Rhea" id="RHEA:13429"/>
        <dbReference type="ChEBI" id="CHEBI:15378"/>
        <dbReference type="ChEBI" id="CHEBI:33019"/>
        <dbReference type="ChEBI" id="CHEBI:37563"/>
        <dbReference type="ChEBI" id="CHEBI:57823"/>
        <dbReference type="ChEBI" id="CHEBI:58262"/>
        <dbReference type="EC" id="2.7.7.60"/>
    </reaction>
</comment>
<dbReference type="UniPathway" id="UPA00056">
    <property type="reaction ID" value="UER00093"/>
</dbReference>
<dbReference type="AlphaFoldDB" id="A0A191ZDZ6"/>
<dbReference type="STRING" id="1860122.A9404_00685"/>
<dbReference type="EMBL" id="CP016027">
    <property type="protein sequence ID" value="ANJ66093.1"/>
    <property type="molecule type" value="Genomic_DNA"/>
</dbReference>
<accession>A0A191ZDZ6</accession>
<comment type="function">
    <text evidence="3">Catalyzes the formation of 4-diphosphocytidyl-2-C-methyl-D-erythritol from CTP and 2-C-methyl-D-erythritol 4-phosphate (MEP).</text>
</comment>
<proteinExistence type="inferred from homology"/>
<gene>
    <name evidence="3" type="primary">ispD</name>
    <name evidence="4" type="ORF">A9404_00685</name>
</gene>
<comment type="pathway">
    <text evidence="3">Isoprenoid biosynthesis; isopentenyl diphosphate biosynthesis via DXP pathway; isopentenyl diphosphate from 1-deoxy-D-xylulose 5-phosphate: step 2/6.</text>
</comment>
<dbReference type="HAMAP" id="MF_00108">
    <property type="entry name" value="IspD"/>
    <property type="match status" value="1"/>
</dbReference>
<feature type="site" description="Transition state stabilizer" evidence="3">
    <location>
        <position position="7"/>
    </location>
</feature>
<dbReference type="PANTHER" id="PTHR32125">
    <property type="entry name" value="2-C-METHYL-D-ERYTHRITOL 4-PHOSPHATE CYTIDYLYLTRANSFERASE, CHLOROPLASTIC"/>
    <property type="match status" value="1"/>
</dbReference>
<comment type="caution">
    <text evidence="3">Lacks conserved residue(s) required for the propagation of feature annotation.</text>
</comment>
<protein>
    <recommendedName>
        <fullName evidence="3">2-C-methyl-D-erythritol 4-phosphate cytidylyltransferase</fullName>
        <ecNumber evidence="3">2.7.7.60</ecNumber>
    </recommendedName>
    <alternativeName>
        <fullName evidence="3">4-diphosphocytidyl-2C-methyl-D-erythritol synthase</fullName>
    </alternativeName>
    <alternativeName>
        <fullName evidence="3">MEP cytidylyltransferase</fullName>
        <shortName evidence="3">MCT</shortName>
    </alternativeName>
</protein>
<evidence type="ECO:0000256" key="2">
    <source>
        <dbReference type="ARBA" id="ARBA00022695"/>
    </source>
</evidence>
<dbReference type="InterPro" id="IPR034683">
    <property type="entry name" value="IspD/TarI"/>
</dbReference>
<dbReference type="KEGG" id="haz:A9404_00685"/>